<feature type="site" description="Critical for catalysis" evidence="10">
    <location>
        <position position="142"/>
    </location>
</feature>
<dbReference type="Proteomes" id="UP000295560">
    <property type="component" value="Unassembled WGS sequence"/>
</dbReference>
<dbReference type="GO" id="GO:0051287">
    <property type="term" value="F:NAD binding"/>
    <property type="evidence" value="ECO:0007669"/>
    <property type="project" value="InterPro"/>
</dbReference>
<keyword evidence="8 9" id="KW-0464">Manganese</keyword>
<evidence type="ECO:0000256" key="11">
    <source>
        <dbReference type="PIRSR" id="PIRSR000108-2"/>
    </source>
</evidence>
<evidence type="ECO:0000256" key="9">
    <source>
        <dbReference type="PIRNR" id="PIRNR000108"/>
    </source>
</evidence>
<dbReference type="GO" id="GO:0000287">
    <property type="term" value="F:magnesium ion binding"/>
    <property type="evidence" value="ECO:0007669"/>
    <property type="project" value="InterPro"/>
</dbReference>
<reference evidence="14 15" key="1">
    <citation type="submission" date="2019-03" db="EMBL/GenBank/DDBJ databases">
        <title>Sequencing the genomes of 1000 actinobacteria strains.</title>
        <authorList>
            <person name="Klenk H.-P."/>
        </authorList>
    </citation>
    <scope>NUCLEOTIDE SEQUENCE [LARGE SCALE GENOMIC DNA]</scope>
    <source>
        <strain evidence="14 15">DSM 44969</strain>
    </source>
</reference>
<feature type="binding site" evidence="11">
    <location>
        <begin position="97"/>
        <end position="103"/>
    </location>
    <ligand>
        <name>D-threo-isocitrate</name>
        <dbReference type="ChEBI" id="CHEBI:15562"/>
    </ligand>
</feature>
<dbReference type="GO" id="GO:0006099">
    <property type="term" value="P:tricarboxylic acid cycle"/>
    <property type="evidence" value="ECO:0007669"/>
    <property type="project" value="UniProtKB-KW"/>
</dbReference>
<dbReference type="AlphaFoldDB" id="A0A4R1HHU5"/>
<evidence type="ECO:0000313" key="14">
    <source>
        <dbReference type="EMBL" id="TCK21824.1"/>
    </source>
</evidence>
<protein>
    <recommendedName>
        <fullName evidence="9">Isocitrate dehydrogenase [NADP]</fullName>
        <ecNumber evidence="9">1.1.1.42</ecNumber>
    </recommendedName>
</protein>
<evidence type="ECO:0000256" key="5">
    <source>
        <dbReference type="ARBA" id="ARBA00022842"/>
    </source>
</evidence>
<feature type="binding site" evidence="12">
    <location>
        <position position="278"/>
    </location>
    <ligand>
        <name>Mn(2+)</name>
        <dbReference type="ChEBI" id="CHEBI:29035"/>
    </ligand>
</feature>
<feature type="binding site" evidence="11">
    <location>
        <position position="112"/>
    </location>
    <ligand>
        <name>D-threo-isocitrate</name>
        <dbReference type="ChEBI" id="CHEBI:15562"/>
    </ligand>
</feature>
<keyword evidence="4 9" id="KW-0479">Metal-binding</keyword>
<evidence type="ECO:0000256" key="1">
    <source>
        <dbReference type="ARBA" id="ARBA00001936"/>
    </source>
</evidence>
<dbReference type="NCBIfam" id="TIGR00127">
    <property type="entry name" value="nadp_idh_euk"/>
    <property type="match status" value="1"/>
</dbReference>
<dbReference type="SUPFAM" id="SSF53659">
    <property type="entry name" value="Isocitrate/Isopropylmalate dehydrogenase-like"/>
    <property type="match status" value="1"/>
</dbReference>
<dbReference type="InterPro" id="IPR019818">
    <property type="entry name" value="IsoCit/isopropylmalate_DH_CS"/>
</dbReference>
<dbReference type="PROSITE" id="PS00470">
    <property type="entry name" value="IDH_IMDH"/>
    <property type="match status" value="1"/>
</dbReference>
<dbReference type="InterPro" id="IPR004790">
    <property type="entry name" value="Isocitrate_DH_NADP"/>
</dbReference>
<proteinExistence type="inferred from homology"/>
<comment type="caution">
    <text evidence="14">The sequence shown here is derived from an EMBL/GenBank/DDBJ whole genome shotgun (WGS) entry which is preliminary data.</text>
</comment>
<evidence type="ECO:0000259" key="13">
    <source>
        <dbReference type="SMART" id="SM01329"/>
    </source>
</evidence>
<dbReference type="EMBL" id="SMFZ01000002">
    <property type="protein sequence ID" value="TCK21824.1"/>
    <property type="molecule type" value="Genomic_DNA"/>
</dbReference>
<evidence type="ECO:0000256" key="8">
    <source>
        <dbReference type="ARBA" id="ARBA00023211"/>
    </source>
</evidence>
<evidence type="ECO:0000256" key="10">
    <source>
        <dbReference type="PIRSR" id="PIRSR000108-1"/>
    </source>
</evidence>
<comment type="similarity">
    <text evidence="2 9">Belongs to the isocitrate and isopropylmalate dehydrogenases family.</text>
</comment>
<feature type="binding site" evidence="11">
    <location>
        <position position="135"/>
    </location>
    <ligand>
        <name>D-threo-isocitrate</name>
        <dbReference type="ChEBI" id="CHEBI:15562"/>
    </ligand>
</feature>
<dbReference type="Pfam" id="PF00180">
    <property type="entry name" value="Iso_dh"/>
    <property type="match status" value="1"/>
</dbReference>
<evidence type="ECO:0000256" key="4">
    <source>
        <dbReference type="ARBA" id="ARBA00022723"/>
    </source>
</evidence>
<dbReference type="InterPro" id="IPR024084">
    <property type="entry name" value="IsoPropMal-DH-like_dom"/>
</dbReference>
<dbReference type="PANTHER" id="PTHR11822">
    <property type="entry name" value="NADP-SPECIFIC ISOCITRATE DEHYDROGENASE"/>
    <property type="match status" value="1"/>
</dbReference>
<evidence type="ECO:0000256" key="7">
    <source>
        <dbReference type="ARBA" id="ARBA00023002"/>
    </source>
</evidence>
<dbReference type="PANTHER" id="PTHR11822:SF21">
    <property type="entry name" value="ISOCITRATE DEHYDROGENASE [NADP], MITOCHONDRIAL"/>
    <property type="match status" value="1"/>
</dbReference>
<accession>A0A4R1HHU5</accession>
<dbReference type="GO" id="GO:0006102">
    <property type="term" value="P:isocitrate metabolic process"/>
    <property type="evidence" value="ECO:0007669"/>
    <property type="project" value="UniProtKB-UniRule"/>
</dbReference>
<dbReference type="SMART" id="SM01329">
    <property type="entry name" value="Iso_dh"/>
    <property type="match status" value="1"/>
</dbReference>
<keyword evidence="6 9" id="KW-0521">NADP</keyword>
<sequence length="427" mass="46343">MTATVPLGTLRPVVELRGDEMARVMWDLVRDRIVLPFLDVDLVTFDLSLPERDRTADRITVEAAEAVRDARVGTKCATITPTAERLGTGEVRRLWPSPNGTIRRTLRGVIFREPVVLGAVPRVVPGWTQPIVMARHPYGDQYQAVDFAVPGAGRLTMTYVPDDGGVAVEHEITRFGADGGVALGMHNVTDSIREFARACFAHGLTRGLPVYLSTKDTVLRSYDGAFRDTFRTVFEDEFADRFAAAGLAYEHRLIDDMAASALKSGGGFLWACKNYDGDVQSDVVAQGFGSPGLMTSALLGEGGRVLLTEAAHGTIARHHRRWVAGEDPSTNPTATILAWSRALAQRALLDDAPQVGDFAELVERVTAGAIESGCMTRDLASLVGPHQAHVGTREFVDEVARHVRDELHRTRTRAHADGPAGRAGMVS</sequence>
<evidence type="ECO:0000256" key="6">
    <source>
        <dbReference type="ARBA" id="ARBA00022857"/>
    </source>
</evidence>
<dbReference type="NCBIfam" id="NF006156">
    <property type="entry name" value="PRK08299.1"/>
    <property type="match status" value="1"/>
</dbReference>
<keyword evidence="15" id="KW-1185">Reference proteome</keyword>
<dbReference type="EC" id="1.1.1.42" evidence="9"/>
<feature type="domain" description="Isopropylmalate dehydrogenase-like" evidence="13">
    <location>
        <begin position="12"/>
        <end position="399"/>
    </location>
</feature>
<keyword evidence="3 9" id="KW-0816">Tricarboxylic acid cycle</keyword>
<organism evidence="14 15">
    <name type="scientific">Pseudonocardia endophytica</name>
    <dbReference type="NCBI Taxonomy" id="401976"/>
    <lineage>
        <taxon>Bacteria</taxon>
        <taxon>Bacillati</taxon>
        <taxon>Actinomycetota</taxon>
        <taxon>Actinomycetes</taxon>
        <taxon>Pseudonocardiales</taxon>
        <taxon>Pseudonocardiaceae</taxon>
        <taxon>Pseudonocardia</taxon>
    </lineage>
</organism>
<dbReference type="Gene3D" id="3.40.718.10">
    <property type="entry name" value="Isopropylmalate Dehydrogenase"/>
    <property type="match status" value="1"/>
</dbReference>
<name>A0A4R1HHU5_PSEEN</name>
<feature type="binding site" evidence="11">
    <location>
        <position position="80"/>
    </location>
    <ligand>
        <name>D-threo-isocitrate</name>
        <dbReference type="ChEBI" id="CHEBI:15562"/>
    </ligand>
</feature>
<comment type="cofactor">
    <cofactor evidence="1">
        <name>Mn(2+)</name>
        <dbReference type="ChEBI" id="CHEBI:29035"/>
    </cofactor>
</comment>
<dbReference type="RefSeq" id="WP_243653816.1">
    <property type="nucleotide sequence ID" value="NZ_SMFZ01000002.1"/>
</dbReference>
<comment type="cofactor">
    <cofactor evidence="9 12">
        <name>Mg(2+)</name>
        <dbReference type="ChEBI" id="CHEBI:18420"/>
    </cofactor>
    <cofactor evidence="9 12">
        <name>Mn(2+)</name>
        <dbReference type="ChEBI" id="CHEBI:29035"/>
    </cofactor>
    <text evidence="9 12">Binds 1 Mg(2+) or Mn(2+) ion per subunit.</text>
</comment>
<dbReference type="PIRSF" id="PIRSF000108">
    <property type="entry name" value="IDH_NADP"/>
    <property type="match status" value="1"/>
</dbReference>
<feature type="site" description="Critical for catalysis" evidence="10">
    <location>
        <position position="215"/>
    </location>
</feature>
<evidence type="ECO:0000256" key="3">
    <source>
        <dbReference type="ARBA" id="ARBA00022532"/>
    </source>
</evidence>
<evidence type="ECO:0000313" key="15">
    <source>
        <dbReference type="Proteomes" id="UP000295560"/>
    </source>
</evidence>
<gene>
    <name evidence="14" type="ORF">EV378_5816</name>
</gene>
<keyword evidence="5 9" id="KW-0460">Magnesium</keyword>
<keyword evidence="7 9" id="KW-0560">Oxidoreductase</keyword>
<evidence type="ECO:0000256" key="2">
    <source>
        <dbReference type="ARBA" id="ARBA00007769"/>
    </source>
</evidence>
<evidence type="ECO:0000256" key="12">
    <source>
        <dbReference type="PIRSR" id="PIRSR000108-3"/>
    </source>
</evidence>
<comment type="catalytic activity">
    <reaction evidence="9">
        <text>D-threo-isocitrate + NADP(+) = 2-oxoglutarate + CO2 + NADPH</text>
        <dbReference type="Rhea" id="RHEA:19629"/>
        <dbReference type="ChEBI" id="CHEBI:15562"/>
        <dbReference type="ChEBI" id="CHEBI:16526"/>
        <dbReference type="ChEBI" id="CHEBI:16810"/>
        <dbReference type="ChEBI" id="CHEBI:57783"/>
        <dbReference type="ChEBI" id="CHEBI:58349"/>
        <dbReference type="EC" id="1.1.1.42"/>
    </reaction>
</comment>
<dbReference type="GO" id="GO:0004450">
    <property type="term" value="F:isocitrate dehydrogenase (NADP+) activity"/>
    <property type="evidence" value="ECO:0007669"/>
    <property type="project" value="UniProtKB-UniRule"/>
</dbReference>
<feature type="binding site" evidence="12">
    <location>
        <position position="255"/>
    </location>
    <ligand>
        <name>Mn(2+)</name>
        <dbReference type="ChEBI" id="CHEBI:29035"/>
    </ligand>
</feature>